<feature type="compositionally biased region" description="Acidic residues" evidence="1">
    <location>
        <begin position="372"/>
        <end position="395"/>
    </location>
</feature>
<name>M5FRA3_DACPD</name>
<feature type="compositionally biased region" description="Low complexity" evidence="1">
    <location>
        <begin position="101"/>
        <end position="112"/>
    </location>
</feature>
<dbReference type="OMA" id="TRHIKPD"/>
<feature type="compositionally biased region" description="Basic and acidic residues" evidence="1">
    <location>
        <begin position="405"/>
        <end position="415"/>
    </location>
</feature>
<dbReference type="AlphaFoldDB" id="M5FRA3"/>
<feature type="compositionally biased region" description="Basic and acidic residues" evidence="1">
    <location>
        <begin position="439"/>
        <end position="480"/>
    </location>
</feature>
<reference evidence="2 3" key="1">
    <citation type="journal article" date="2012" name="Science">
        <title>The Paleozoic origin of enzymatic lignin decomposition reconstructed from 31 fungal genomes.</title>
        <authorList>
            <person name="Floudas D."/>
            <person name="Binder M."/>
            <person name="Riley R."/>
            <person name="Barry K."/>
            <person name="Blanchette R.A."/>
            <person name="Henrissat B."/>
            <person name="Martinez A.T."/>
            <person name="Otillar R."/>
            <person name="Spatafora J.W."/>
            <person name="Yadav J.S."/>
            <person name="Aerts A."/>
            <person name="Benoit I."/>
            <person name="Boyd A."/>
            <person name="Carlson A."/>
            <person name="Copeland A."/>
            <person name="Coutinho P.M."/>
            <person name="de Vries R.P."/>
            <person name="Ferreira P."/>
            <person name="Findley K."/>
            <person name="Foster B."/>
            <person name="Gaskell J."/>
            <person name="Glotzer D."/>
            <person name="Gorecki P."/>
            <person name="Heitman J."/>
            <person name="Hesse C."/>
            <person name="Hori C."/>
            <person name="Igarashi K."/>
            <person name="Jurgens J.A."/>
            <person name="Kallen N."/>
            <person name="Kersten P."/>
            <person name="Kohler A."/>
            <person name="Kuees U."/>
            <person name="Kumar T.K.A."/>
            <person name="Kuo A."/>
            <person name="LaButti K."/>
            <person name="Larrondo L.F."/>
            <person name="Lindquist E."/>
            <person name="Ling A."/>
            <person name="Lombard V."/>
            <person name="Lucas S."/>
            <person name="Lundell T."/>
            <person name="Martin R."/>
            <person name="McLaughlin D.J."/>
            <person name="Morgenstern I."/>
            <person name="Morin E."/>
            <person name="Murat C."/>
            <person name="Nagy L.G."/>
            <person name="Nolan M."/>
            <person name="Ohm R.A."/>
            <person name="Patyshakuliyeva A."/>
            <person name="Rokas A."/>
            <person name="Ruiz-Duenas F.J."/>
            <person name="Sabat G."/>
            <person name="Salamov A."/>
            <person name="Samejima M."/>
            <person name="Schmutz J."/>
            <person name="Slot J.C."/>
            <person name="St John F."/>
            <person name="Stenlid J."/>
            <person name="Sun H."/>
            <person name="Sun S."/>
            <person name="Syed K."/>
            <person name="Tsang A."/>
            <person name="Wiebenga A."/>
            <person name="Young D."/>
            <person name="Pisabarro A."/>
            <person name="Eastwood D.C."/>
            <person name="Martin F."/>
            <person name="Cullen D."/>
            <person name="Grigoriev I.V."/>
            <person name="Hibbett D.S."/>
        </authorList>
    </citation>
    <scope>NUCLEOTIDE SEQUENCE [LARGE SCALE GENOMIC DNA]</scope>
    <source>
        <strain evidence="2 3">DJM-731 SS1</strain>
    </source>
</reference>
<dbReference type="GeneID" id="63685526"/>
<evidence type="ECO:0000313" key="2">
    <source>
        <dbReference type="EMBL" id="EJT99625.1"/>
    </source>
</evidence>
<protein>
    <submittedName>
        <fullName evidence="2">Uncharacterized protein</fullName>
    </submittedName>
</protein>
<gene>
    <name evidence="2" type="ORF">DACRYDRAFT_117825</name>
</gene>
<feature type="compositionally biased region" description="Acidic residues" evidence="1">
    <location>
        <begin position="299"/>
        <end position="310"/>
    </location>
</feature>
<evidence type="ECO:0000256" key="1">
    <source>
        <dbReference type="SAM" id="MobiDB-lite"/>
    </source>
</evidence>
<feature type="compositionally biased region" description="Basic residues" evidence="1">
    <location>
        <begin position="348"/>
        <end position="367"/>
    </location>
</feature>
<feature type="compositionally biased region" description="Basic residues" evidence="1">
    <location>
        <begin position="317"/>
        <end position="328"/>
    </location>
</feature>
<organism evidence="2 3">
    <name type="scientific">Dacryopinax primogenitus (strain DJM 731)</name>
    <name type="common">Brown rot fungus</name>
    <dbReference type="NCBI Taxonomy" id="1858805"/>
    <lineage>
        <taxon>Eukaryota</taxon>
        <taxon>Fungi</taxon>
        <taxon>Dikarya</taxon>
        <taxon>Basidiomycota</taxon>
        <taxon>Agaricomycotina</taxon>
        <taxon>Dacrymycetes</taxon>
        <taxon>Dacrymycetales</taxon>
        <taxon>Dacrymycetaceae</taxon>
        <taxon>Dacryopinax</taxon>
    </lineage>
</organism>
<feature type="compositionally biased region" description="Acidic residues" evidence="1">
    <location>
        <begin position="502"/>
        <end position="531"/>
    </location>
</feature>
<feature type="compositionally biased region" description="Basic and acidic residues" evidence="1">
    <location>
        <begin position="228"/>
        <end position="263"/>
    </location>
</feature>
<feature type="compositionally biased region" description="Basic and acidic residues" evidence="1">
    <location>
        <begin position="209"/>
        <end position="218"/>
    </location>
</feature>
<dbReference type="Proteomes" id="UP000030653">
    <property type="component" value="Unassembled WGS sequence"/>
</dbReference>
<feature type="compositionally biased region" description="Basic and acidic residues" evidence="1">
    <location>
        <begin position="155"/>
        <end position="167"/>
    </location>
</feature>
<accession>M5FRA3</accession>
<sequence>MNPSSGSGGPKLFDNSNGGITNINYLALEKRLRTQEARLVKLEERQSEQLRWILELQQLQAELSALVMFQNDPELGTRYKKAELQFRDMFNNLVQYALQPQSSSPLAQPAPSNAVGTSSALQHTTQQQQPKTSPVLAAATLPGAAIATANSSTSDQRRPLFSTHRDGPLPTPSSSGGQSSNITFLLSDNDSVDSGFNNTWSLSGPSDVNRGREPEKHTQRGGMQGGRQETENNESGRHRETERSRVNDRTRENTRSNETRRDYAGLPNAKRLPPKPFNQYDNSPKGKKRVRGPTHGFSEDEEDEEEEETISEQRARGGARRTEKRARRSAPEDDEESEQERGRPLKARDKKRRRTRSIARSTSRRRPHFESDMDSDGETAEDESSEGEDRDEEDEGVGKNAPKQKQTEKRTERNSKGRKKKTIKPISDLLTRNRKGHFINRDRAAHNEKRRLQMRRQREAELEQRENTAKAKQQNQKDENTSLNTRRKSEKGRDEAHTQSGSDEEEDQVEQEVVDEMESEQQDESELTEPELTEHEGAGERKSNGTDWEQFPRRSPRKKYDVSYTNINPTKWDSAHAKFVTQREAELLAGMDDDDPEAKFLRDKLQLAAFLSNPPLMLNHNISWDTFAEKNTARGKRAWQNVYYANRKFIDAEVKRIKANAVSITDPSEPADVRSI</sequence>
<dbReference type="OrthoDB" id="10689658at2759"/>
<dbReference type="HOGENOM" id="CLU_406537_0_0_1"/>
<dbReference type="STRING" id="1858805.M5FRA3"/>
<evidence type="ECO:0000313" key="3">
    <source>
        <dbReference type="Proteomes" id="UP000030653"/>
    </source>
</evidence>
<feature type="region of interest" description="Disordered" evidence="1">
    <location>
        <begin position="101"/>
        <end position="133"/>
    </location>
</feature>
<feature type="region of interest" description="Disordered" evidence="1">
    <location>
        <begin position="148"/>
        <end position="560"/>
    </location>
</feature>
<feature type="compositionally biased region" description="Polar residues" evidence="1">
    <location>
        <begin position="114"/>
        <end position="132"/>
    </location>
</feature>
<proteinExistence type="predicted"/>
<dbReference type="EMBL" id="JH795869">
    <property type="protein sequence ID" value="EJT99625.1"/>
    <property type="molecule type" value="Genomic_DNA"/>
</dbReference>
<feature type="compositionally biased region" description="Polar residues" evidence="1">
    <location>
        <begin position="172"/>
        <end position="206"/>
    </location>
</feature>
<keyword evidence="3" id="KW-1185">Reference proteome</keyword>
<feature type="compositionally biased region" description="Basic and acidic residues" evidence="1">
    <location>
        <begin position="532"/>
        <end position="544"/>
    </location>
</feature>
<dbReference type="RefSeq" id="XP_040626523.1">
    <property type="nucleotide sequence ID" value="XM_040770464.1"/>
</dbReference>